<gene>
    <name evidence="1" type="ORF">LEP1GSC105_2532</name>
</gene>
<dbReference type="Proteomes" id="UP000001340">
    <property type="component" value="Unassembled WGS sequence"/>
</dbReference>
<accession>A0A0E2CZQ6</accession>
<dbReference type="EMBL" id="AHNR02000075">
    <property type="protein sequence ID" value="EKR52817.1"/>
    <property type="molecule type" value="Genomic_DNA"/>
</dbReference>
<reference evidence="1 2" key="1">
    <citation type="submission" date="2012-10" db="EMBL/GenBank/DDBJ databases">
        <authorList>
            <person name="Harkins D.M."/>
            <person name="Durkin A.S."/>
            <person name="Brinkac L.M."/>
            <person name="Haft D.H."/>
            <person name="Selengut J.D."/>
            <person name="Sanka R."/>
            <person name="DePew J."/>
            <person name="Purushe J."/>
            <person name="Chanthongthip A."/>
            <person name="Lattana O."/>
            <person name="Phetsouvanh R."/>
            <person name="Newton P.N."/>
            <person name="Vinetz J.M."/>
            <person name="Sutton G.G."/>
            <person name="Nierman W.C."/>
            <person name="Fouts D.E."/>
        </authorList>
    </citation>
    <scope>NUCLEOTIDE SEQUENCE [LARGE SCALE GENOMIC DNA]</scope>
    <source>
        <strain evidence="1 2">UI 12758</strain>
    </source>
</reference>
<dbReference type="RefSeq" id="WP_000818304.1">
    <property type="nucleotide sequence ID" value="NZ_AHNR02000075.1"/>
</dbReference>
<dbReference type="GeneID" id="61143789"/>
<organism evidence="1 2">
    <name type="scientific">Leptospira interrogans str. UI 12758</name>
    <dbReference type="NCBI Taxonomy" id="1049938"/>
    <lineage>
        <taxon>Bacteria</taxon>
        <taxon>Pseudomonadati</taxon>
        <taxon>Spirochaetota</taxon>
        <taxon>Spirochaetia</taxon>
        <taxon>Leptospirales</taxon>
        <taxon>Leptospiraceae</taxon>
        <taxon>Leptospira</taxon>
    </lineage>
</organism>
<name>A0A0E2CZQ6_LEPIR</name>
<sequence length="72" mass="8951">MAEKIQIPLDEVKRIFKFLENIHDWMHQPLLYQNPKLVEKFVHENYNEVKGLYYHIVWNWLPKEIQKEIEES</sequence>
<evidence type="ECO:0000313" key="1">
    <source>
        <dbReference type="EMBL" id="EKR52817.1"/>
    </source>
</evidence>
<dbReference type="AlphaFoldDB" id="A0A0E2CZQ6"/>
<comment type="caution">
    <text evidence="1">The sequence shown here is derived from an EMBL/GenBank/DDBJ whole genome shotgun (WGS) entry which is preliminary data.</text>
</comment>
<protein>
    <submittedName>
        <fullName evidence="1">Uncharacterized protein</fullName>
    </submittedName>
</protein>
<evidence type="ECO:0000313" key="2">
    <source>
        <dbReference type="Proteomes" id="UP000001340"/>
    </source>
</evidence>
<proteinExistence type="predicted"/>